<protein>
    <submittedName>
        <fullName evidence="1">Uncharacterized protein</fullName>
    </submittedName>
</protein>
<sequence length="452" mass="49643">MIAEYPQLRSPLHIPSSTATGRVLSLDHPESNSAEFSDMLESIRGSLDLMLSRKRCPRGPFRESALGSSLSEEDDDEEIRNVLSPKILTLLDDLDSCLNKLKVPEEVVKPKPEPEVNLLPRGSVPNLAIDDRGLFTQTFGRRKSNFILPSRDRQGSLASIASFSTIGSNLASSPRTSSLAHATQAGVGIAEAQLGSTQRGWLSKLYVSHPSFLARKTWKKRFFVLNGATLYRFKTSSEGSFSSETIHFTPACSVCVTDDFVGKKFVLQISDAATSSTMHLMADSSEDLSSWLTAFKEAIVRARFEHESLPPSPNANHEAYESLESRRSSSQTLPISFQNSDTFSIAPARLSRANSQPAVQTFPSNSAPDKFRHLSQQNSSPVTPIMSPPIAGRLGSLGRIRPSRLPSSNTSRRPSLAPLQEQEQDDSEFLKDVLSPFNQRNSTFLGLFAAKQ</sequence>
<dbReference type="Proteomes" id="UP001165960">
    <property type="component" value="Unassembled WGS sequence"/>
</dbReference>
<organism evidence="1 2">
    <name type="scientific">Entomophthora muscae</name>
    <dbReference type="NCBI Taxonomy" id="34485"/>
    <lineage>
        <taxon>Eukaryota</taxon>
        <taxon>Fungi</taxon>
        <taxon>Fungi incertae sedis</taxon>
        <taxon>Zoopagomycota</taxon>
        <taxon>Entomophthoromycotina</taxon>
        <taxon>Entomophthoromycetes</taxon>
        <taxon>Entomophthorales</taxon>
        <taxon>Entomophthoraceae</taxon>
        <taxon>Entomophthora</taxon>
    </lineage>
</organism>
<proteinExistence type="predicted"/>
<gene>
    <name evidence="1" type="ORF">DSO57_1023304</name>
</gene>
<keyword evidence="2" id="KW-1185">Reference proteome</keyword>
<evidence type="ECO:0000313" key="2">
    <source>
        <dbReference type="Proteomes" id="UP001165960"/>
    </source>
</evidence>
<reference evidence="1" key="1">
    <citation type="submission" date="2022-04" db="EMBL/GenBank/DDBJ databases">
        <title>Genome of the entomopathogenic fungus Entomophthora muscae.</title>
        <authorList>
            <person name="Elya C."/>
            <person name="Lovett B.R."/>
            <person name="Lee E."/>
            <person name="Macias A.M."/>
            <person name="Hajek A.E."/>
            <person name="De Bivort B.L."/>
            <person name="Kasson M.T."/>
            <person name="De Fine Licht H.H."/>
            <person name="Stajich J.E."/>
        </authorList>
    </citation>
    <scope>NUCLEOTIDE SEQUENCE</scope>
    <source>
        <strain evidence="1">Berkeley</strain>
    </source>
</reference>
<comment type="caution">
    <text evidence="1">The sequence shown here is derived from an EMBL/GenBank/DDBJ whole genome shotgun (WGS) entry which is preliminary data.</text>
</comment>
<evidence type="ECO:0000313" key="1">
    <source>
        <dbReference type="EMBL" id="KAJ9080588.1"/>
    </source>
</evidence>
<name>A0ACC2U0S3_9FUNG</name>
<accession>A0ACC2U0S3</accession>
<dbReference type="EMBL" id="QTSX02001541">
    <property type="protein sequence ID" value="KAJ9080588.1"/>
    <property type="molecule type" value="Genomic_DNA"/>
</dbReference>